<protein>
    <submittedName>
        <fullName evidence="2">Uncharacterized protein</fullName>
    </submittedName>
</protein>
<sequence>MKESEDPRNRLCLHFGGLGSSRGQSASKNVIQDHFPKMRKPGARTRGPPRERCQMLMACILSNQCQWVQQQPVTKILNKFLQHFCPQDQKLHEWPPKQMASK</sequence>
<dbReference type="EMBL" id="JAQIZT010000005">
    <property type="protein sequence ID" value="KAJ6996721.1"/>
    <property type="molecule type" value="Genomic_DNA"/>
</dbReference>
<evidence type="ECO:0000313" key="3">
    <source>
        <dbReference type="Proteomes" id="UP001164929"/>
    </source>
</evidence>
<dbReference type="AlphaFoldDB" id="A0AAD6W2X1"/>
<proteinExistence type="predicted"/>
<keyword evidence="3" id="KW-1185">Reference proteome</keyword>
<dbReference type="Proteomes" id="UP001164929">
    <property type="component" value="Chromosome 5"/>
</dbReference>
<name>A0AAD6W2X1_9ROSI</name>
<accession>A0AAD6W2X1</accession>
<feature type="compositionally biased region" description="Polar residues" evidence="1">
    <location>
        <begin position="21"/>
        <end position="30"/>
    </location>
</feature>
<reference evidence="2" key="1">
    <citation type="journal article" date="2023" name="Mol. Ecol. Resour.">
        <title>Chromosome-level genome assembly of a triploid poplar Populus alba 'Berolinensis'.</title>
        <authorList>
            <person name="Chen S."/>
            <person name="Yu Y."/>
            <person name="Wang X."/>
            <person name="Wang S."/>
            <person name="Zhang T."/>
            <person name="Zhou Y."/>
            <person name="He R."/>
            <person name="Meng N."/>
            <person name="Wang Y."/>
            <person name="Liu W."/>
            <person name="Liu Z."/>
            <person name="Liu J."/>
            <person name="Guo Q."/>
            <person name="Huang H."/>
            <person name="Sederoff R.R."/>
            <person name="Wang G."/>
            <person name="Qu G."/>
            <person name="Chen S."/>
        </authorList>
    </citation>
    <scope>NUCLEOTIDE SEQUENCE</scope>
    <source>
        <strain evidence="2">SC-2020</strain>
    </source>
</reference>
<evidence type="ECO:0000313" key="2">
    <source>
        <dbReference type="EMBL" id="KAJ6996721.1"/>
    </source>
</evidence>
<comment type="caution">
    <text evidence="2">The sequence shown here is derived from an EMBL/GenBank/DDBJ whole genome shotgun (WGS) entry which is preliminary data.</text>
</comment>
<evidence type="ECO:0000256" key="1">
    <source>
        <dbReference type="SAM" id="MobiDB-lite"/>
    </source>
</evidence>
<gene>
    <name evidence="2" type="ORF">NC653_013346</name>
</gene>
<organism evidence="2 3">
    <name type="scientific">Populus alba x Populus x berolinensis</name>
    <dbReference type="NCBI Taxonomy" id="444605"/>
    <lineage>
        <taxon>Eukaryota</taxon>
        <taxon>Viridiplantae</taxon>
        <taxon>Streptophyta</taxon>
        <taxon>Embryophyta</taxon>
        <taxon>Tracheophyta</taxon>
        <taxon>Spermatophyta</taxon>
        <taxon>Magnoliopsida</taxon>
        <taxon>eudicotyledons</taxon>
        <taxon>Gunneridae</taxon>
        <taxon>Pentapetalae</taxon>
        <taxon>rosids</taxon>
        <taxon>fabids</taxon>
        <taxon>Malpighiales</taxon>
        <taxon>Salicaceae</taxon>
        <taxon>Saliceae</taxon>
        <taxon>Populus</taxon>
    </lineage>
</organism>
<feature type="region of interest" description="Disordered" evidence="1">
    <location>
        <begin position="16"/>
        <end position="49"/>
    </location>
</feature>